<evidence type="ECO:0000256" key="2">
    <source>
        <dbReference type="ARBA" id="ARBA00004664"/>
    </source>
</evidence>
<dbReference type="GO" id="GO:0000162">
    <property type="term" value="P:L-tryptophan biosynthetic process"/>
    <property type="evidence" value="ECO:0007669"/>
    <property type="project" value="UniProtKB-UniRule"/>
</dbReference>
<protein>
    <recommendedName>
        <fullName evidence="5 10">N-(5'-phosphoribosyl)anthranilate isomerase</fullName>
        <shortName evidence="10">PRAI</shortName>
        <ecNumber evidence="4 10">5.3.1.24</ecNumber>
    </recommendedName>
</protein>
<dbReference type="OrthoDB" id="9786954at2"/>
<sequence length="204" mass="22735">MTKVKICGLMEKEHVQVAIDAGADAIGFVFAPSKRKLTIKQAKLLAEDIPPNILKVGVFVNPSKEELETAFREVQLDLVQYHGNETQEIIQSNRFPSIKAISIIFAEDVERAKDYTTNYYLFDAPGTDYQGGSGVTFDWKLMKVNSIAEDKIILAGGLNPSNVKEAIERVNPYMLDVSSGVEIDGRKDAELIRAFIRAVKVEER</sequence>
<dbReference type="FunFam" id="3.20.20.70:FF:000075">
    <property type="entry name" value="Tryptophan biosynthesis protein TRP1"/>
    <property type="match status" value="1"/>
</dbReference>
<dbReference type="UniPathway" id="UPA00035">
    <property type="reaction ID" value="UER00042"/>
</dbReference>
<evidence type="ECO:0000256" key="7">
    <source>
        <dbReference type="ARBA" id="ARBA00022822"/>
    </source>
</evidence>
<dbReference type="AlphaFoldDB" id="A0A5J6SM75"/>
<dbReference type="InterPro" id="IPR011060">
    <property type="entry name" value="RibuloseP-bd_barrel"/>
</dbReference>
<evidence type="ECO:0000256" key="9">
    <source>
        <dbReference type="ARBA" id="ARBA00023235"/>
    </source>
</evidence>
<evidence type="ECO:0000256" key="10">
    <source>
        <dbReference type="HAMAP-Rule" id="MF_00135"/>
    </source>
</evidence>
<dbReference type="RefSeq" id="WP_151699972.1">
    <property type="nucleotide sequence ID" value="NZ_CP031223.1"/>
</dbReference>
<dbReference type="Pfam" id="PF00697">
    <property type="entry name" value="PRAI"/>
    <property type="match status" value="1"/>
</dbReference>
<feature type="domain" description="N-(5'phosphoribosyl) anthranilate isomerase (PRAI)" evidence="11">
    <location>
        <begin position="4"/>
        <end position="197"/>
    </location>
</feature>
<dbReference type="CDD" id="cd00405">
    <property type="entry name" value="PRAI"/>
    <property type="match status" value="1"/>
</dbReference>
<dbReference type="InterPro" id="IPR001240">
    <property type="entry name" value="PRAI_dom"/>
</dbReference>
<organism evidence="12 13">
    <name type="scientific">Psychrobacillus glaciei</name>
    <dbReference type="NCBI Taxonomy" id="2283160"/>
    <lineage>
        <taxon>Bacteria</taxon>
        <taxon>Bacillati</taxon>
        <taxon>Bacillota</taxon>
        <taxon>Bacilli</taxon>
        <taxon>Bacillales</taxon>
        <taxon>Bacillaceae</taxon>
        <taxon>Psychrobacillus</taxon>
    </lineage>
</organism>
<dbReference type="Proteomes" id="UP000325517">
    <property type="component" value="Chromosome"/>
</dbReference>
<proteinExistence type="inferred from homology"/>
<dbReference type="PANTHER" id="PTHR42894:SF1">
    <property type="entry name" value="N-(5'-PHOSPHORIBOSYL)ANTHRANILATE ISOMERASE"/>
    <property type="match status" value="1"/>
</dbReference>
<evidence type="ECO:0000256" key="5">
    <source>
        <dbReference type="ARBA" id="ARBA00022272"/>
    </source>
</evidence>
<keyword evidence="13" id="KW-1185">Reference proteome</keyword>
<comment type="catalytic activity">
    <reaction evidence="1 10">
        <text>N-(5-phospho-beta-D-ribosyl)anthranilate = 1-(2-carboxyphenylamino)-1-deoxy-D-ribulose 5-phosphate</text>
        <dbReference type="Rhea" id="RHEA:21540"/>
        <dbReference type="ChEBI" id="CHEBI:18277"/>
        <dbReference type="ChEBI" id="CHEBI:58613"/>
        <dbReference type="EC" id="5.3.1.24"/>
    </reaction>
</comment>
<name>A0A5J6SM75_9BACI</name>
<dbReference type="NCBIfam" id="NF002300">
    <property type="entry name" value="PRK01222.1-7"/>
    <property type="match status" value="1"/>
</dbReference>
<keyword evidence="6 10" id="KW-0028">Amino-acid biosynthesis</keyword>
<comment type="similarity">
    <text evidence="3 10">Belongs to the TrpF family.</text>
</comment>
<dbReference type="KEGG" id="psyo:PB01_09500"/>
<dbReference type="HAMAP" id="MF_00135">
    <property type="entry name" value="PRAI"/>
    <property type="match status" value="1"/>
</dbReference>
<keyword evidence="8 10" id="KW-0057">Aromatic amino acid biosynthesis</keyword>
<dbReference type="EMBL" id="CP031223">
    <property type="protein sequence ID" value="QFF99041.1"/>
    <property type="molecule type" value="Genomic_DNA"/>
</dbReference>
<evidence type="ECO:0000256" key="8">
    <source>
        <dbReference type="ARBA" id="ARBA00023141"/>
    </source>
</evidence>
<dbReference type="PANTHER" id="PTHR42894">
    <property type="entry name" value="N-(5'-PHOSPHORIBOSYL)ANTHRANILATE ISOMERASE"/>
    <property type="match status" value="1"/>
</dbReference>
<keyword evidence="7 10" id="KW-0822">Tryptophan biosynthesis</keyword>
<comment type="pathway">
    <text evidence="2 10">Amino-acid biosynthesis; L-tryptophan biosynthesis; L-tryptophan from chorismate: step 3/5.</text>
</comment>
<evidence type="ECO:0000256" key="4">
    <source>
        <dbReference type="ARBA" id="ARBA00012572"/>
    </source>
</evidence>
<evidence type="ECO:0000259" key="11">
    <source>
        <dbReference type="Pfam" id="PF00697"/>
    </source>
</evidence>
<gene>
    <name evidence="10" type="primary">trpF</name>
    <name evidence="12" type="ORF">PB01_09500</name>
</gene>
<evidence type="ECO:0000256" key="3">
    <source>
        <dbReference type="ARBA" id="ARBA00007571"/>
    </source>
</evidence>
<keyword evidence="9 10" id="KW-0413">Isomerase</keyword>
<dbReference type="SUPFAM" id="SSF51366">
    <property type="entry name" value="Ribulose-phoshate binding barrel"/>
    <property type="match status" value="1"/>
</dbReference>
<evidence type="ECO:0000256" key="1">
    <source>
        <dbReference type="ARBA" id="ARBA00001164"/>
    </source>
</evidence>
<dbReference type="InterPro" id="IPR013785">
    <property type="entry name" value="Aldolase_TIM"/>
</dbReference>
<reference evidence="12 13" key="1">
    <citation type="submission" date="2018-07" db="EMBL/GenBank/DDBJ databases">
        <title>Complete genome sequence of Psychrobacillus sp. PB01, isolated from iceberg, and comparative genome analysis of Psychrobacillus strains.</title>
        <authorList>
            <person name="Lee P.C."/>
        </authorList>
    </citation>
    <scope>NUCLEOTIDE SEQUENCE [LARGE SCALE GENOMIC DNA]</scope>
    <source>
        <strain evidence="12 13">PB01</strain>
    </source>
</reference>
<dbReference type="GO" id="GO:0004640">
    <property type="term" value="F:phosphoribosylanthranilate isomerase activity"/>
    <property type="evidence" value="ECO:0007669"/>
    <property type="project" value="UniProtKB-UniRule"/>
</dbReference>
<evidence type="ECO:0000313" key="13">
    <source>
        <dbReference type="Proteomes" id="UP000325517"/>
    </source>
</evidence>
<dbReference type="Gene3D" id="3.20.20.70">
    <property type="entry name" value="Aldolase class I"/>
    <property type="match status" value="1"/>
</dbReference>
<evidence type="ECO:0000313" key="12">
    <source>
        <dbReference type="EMBL" id="QFF99041.1"/>
    </source>
</evidence>
<evidence type="ECO:0000256" key="6">
    <source>
        <dbReference type="ARBA" id="ARBA00022605"/>
    </source>
</evidence>
<dbReference type="InterPro" id="IPR044643">
    <property type="entry name" value="TrpF_fam"/>
</dbReference>
<dbReference type="EC" id="5.3.1.24" evidence="4 10"/>
<accession>A0A5J6SM75</accession>